<gene>
    <name evidence="3" type="ORF">GCM10011521_07770</name>
</gene>
<accession>A0ABQ1HD91</accession>
<dbReference type="PANTHER" id="PTHR46268:SF6">
    <property type="entry name" value="UNIVERSAL STRESS PROTEIN UP12"/>
    <property type="match status" value="1"/>
</dbReference>
<dbReference type="EMBL" id="BMKC01000001">
    <property type="protein sequence ID" value="GGA72066.1"/>
    <property type="molecule type" value="Genomic_DNA"/>
</dbReference>
<comment type="similarity">
    <text evidence="1">Belongs to the universal stress protein A family.</text>
</comment>
<protein>
    <submittedName>
        <fullName evidence="3">Universal stress protein UspA</fullName>
    </submittedName>
</protein>
<dbReference type="CDD" id="cd00293">
    <property type="entry name" value="USP-like"/>
    <property type="match status" value="2"/>
</dbReference>
<sequence>MNDTRPLIHADGEVLAALDPSVYADSVADHAGWAASRLQAPLELMHVIDRRHGAAAGTNLSGSLSLGAQENLLQELADLDEQRGRVDQARGRLLLDQARDRVQKGFGLASQARQRQGSLVDTLLELEAGVRLFVLGKRGEHADFASGHLGSNLERVLRSVHRPVLVASRAFKPPARFLIAYDGSATTRRCVEMVCASPLLQGLACDVLTAGEASPEAQEHMDWALAALRGAGFSPGALFQAGAADAVIAEVSKARGSDLLVMGAYGHSRIRNLILGSTTTQVLRSCLLPVLLLR</sequence>
<evidence type="ECO:0000256" key="1">
    <source>
        <dbReference type="ARBA" id="ARBA00008791"/>
    </source>
</evidence>
<dbReference type="Gene3D" id="3.40.50.12370">
    <property type="match status" value="1"/>
</dbReference>
<feature type="domain" description="UspA" evidence="2">
    <location>
        <begin position="214"/>
        <end position="294"/>
    </location>
</feature>
<comment type="caution">
    <text evidence="3">The sequence shown here is derived from an EMBL/GenBank/DDBJ whole genome shotgun (WGS) entry which is preliminary data.</text>
</comment>
<dbReference type="RefSeq" id="WP_188661511.1">
    <property type="nucleotide sequence ID" value="NZ_BMKC01000001.1"/>
</dbReference>
<name>A0ABQ1HD91_9GAMM</name>
<evidence type="ECO:0000313" key="3">
    <source>
        <dbReference type="EMBL" id="GGA72066.1"/>
    </source>
</evidence>
<evidence type="ECO:0000313" key="4">
    <source>
        <dbReference type="Proteomes" id="UP000623419"/>
    </source>
</evidence>
<dbReference type="Pfam" id="PF00582">
    <property type="entry name" value="Usp"/>
    <property type="match status" value="2"/>
</dbReference>
<feature type="domain" description="UspA" evidence="2">
    <location>
        <begin position="14"/>
        <end position="166"/>
    </location>
</feature>
<reference evidence="4" key="1">
    <citation type="journal article" date="2019" name="Int. J. Syst. Evol. Microbiol.">
        <title>The Global Catalogue of Microorganisms (GCM) 10K type strain sequencing project: providing services to taxonomists for standard genome sequencing and annotation.</title>
        <authorList>
            <consortium name="The Broad Institute Genomics Platform"/>
            <consortium name="The Broad Institute Genome Sequencing Center for Infectious Disease"/>
            <person name="Wu L."/>
            <person name="Ma J."/>
        </authorList>
    </citation>
    <scope>NUCLEOTIDE SEQUENCE [LARGE SCALE GENOMIC DNA]</scope>
    <source>
        <strain evidence="4">CGMCC 1.15905</strain>
    </source>
</reference>
<dbReference type="SUPFAM" id="SSF52402">
    <property type="entry name" value="Adenine nucleotide alpha hydrolases-like"/>
    <property type="match status" value="2"/>
</dbReference>
<dbReference type="InterPro" id="IPR006016">
    <property type="entry name" value="UspA"/>
</dbReference>
<evidence type="ECO:0000259" key="2">
    <source>
        <dbReference type="Pfam" id="PF00582"/>
    </source>
</evidence>
<dbReference type="Proteomes" id="UP000623419">
    <property type="component" value="Unassembled WGS sequence"/>
</dbReference>
<dbReference type="InterPro" id="IPR006015">
    <property type="entry name" value="Universal_stress_UspA"/>
</dbReference>
<keyword evidence="4" id="KW-1185">Reference proteome</keyword>
<dbReference type="PRINTS" id="PR01438">
    <property type="entry name" value="UNVRSLSTRESS"/>
</dbReference>
<organism evidence="3 4">
    <name type="scientific">Arenimonas soli</name>
    <dbReference type="NCBI Taxonomy" id="2269504"/>
    <lineage>
        <taxon>Bacteria</taxon>
        <taxon>Pseudomonadati</taxon>
        <taxon>Pseudomonadota</taxon>
        <taxon>Gammaproteobacteria</taxon>
        <taxon>Lysobacterales</taxon>
        <taxon>Lysobacteraceae</taxon>
        <taxon>Arenimonas</taxon>
    </lineage>
</organism>
<dbReference type="PANTHER" id="PTHR46268">
    <property type="entry name" value="STRESS RESPONSE PROTEIN NHAX"/>
    <property type="match status" value="1"/>
</dbReference>
<proteinExistence type="inferred from homology"/>